<gene>
    <name evidence="2" type="ORF">LNP07_04845</name>
</gene>
<dbReference type="RefSeq" id="WP_248601730.1">
    <property type="nucleotide sequence ID" value="NZ_JAJIAO010000004.1"/>
</dbReference>
<feature type="transmembrane region" description="Helical" evidence="1">
    <location>
        <begin position="230"/>
        <end position="252"/>
    </location>
</feature>
<keyword evidence="1" id="KW-1133">Transmembrane helix</keyword>
<name>A0ABT0I288_9LACO</name>
<keyword evidence="1" id="KW-0472">Membrane</keyword>
<evidence type="ECO:0000313" key="3">
    <source>
        <dbReference type="Proteomes" id="UP001522905"/>
    </source>
</evidence>
<dbReference type="Proteomes" id="UP001522905">
    <property type="component" value="Unassembled WGS sequence"/>
</dbReference>
<feature type="transmembrane region" description="Helical" evidence="1">
    <location>
        <begin position="94"/>
        <end position="113"/>
    </location>
</feature>
<keyword evidence="1" id="KW-0812">Transmembrane</keyword>
<feature type="transmembrane region" description="Helical" evidence="1">
    <location>
        <begin position="63"/>
        <end position="82"/>
    </location>
</feature>
<organism evidence="2 3">
    <name type="scientific">Apilactobacillus xinyiensis</name>
    <dbReference type="NCBI Taxonomy" id="2841032"/>
    <lineage>
        <taxon>Bacteria</taxon>
        <taxon>Bacillati</taxon>
        <taxon>Bacillota</taxon>
        <taxon>Bacilli</taxon>
        <taxon>Lactobacillales</taxon>
        <taxon>Lactobacillaceae</taxon>
        <taxon>Apilactobacillus</taxon>
    </lineage>
</organism>
<comment type="caution">
    <text evidence="2">The sequence shown here is derived from an EMBL/GenBank/DDBJ whole genome shotgun (WGS) entry which is preliminary data.</text>
</comment>
<protein>
    <recommendedName>
        <fullName evidence="4">ABC transporter permease</fullName>
    </recommendedName>
</protein>
<evidence type="ECO:0000256" key="1">
    <source>
        <dbReference type="SAM" id="Phobius"/>
    </source>
</evidence>
<evidence type="ECO:0008006" key="4">
    <source>
        <dbReference type="Google" id="ProtNLM"/>
    </source>
</evidence>
<feature type="transmembrane region" description="Helical" evidence="1">
    <location>
        <begin position="187"/>
        <end position="210"/>
    </location>
</feature>
<evidence type="ECO:0000313" key="2">
    <source>
        <dbReference type="EMBL" id="MCK8624840.1"/>
    </source>
</evidence>
<proteinExistence type="predicted"/>
<accession>A0ABT0I288</accession>
<reference evidence="2 3" key="1">
    <citation type="submission" date="2021-11" db="EMBL/GenBank/DDBJ databases">
        <title>Comparative genomics of bee honey and flower isolates.</title>
        <authorList>
            <person name="Bechtner J.D."/>
            <person name="Gallus M.K."/>
            <person name="Ehrmann M."/>
        </authorList>
    </citation>
    <scope>NUCLEOTIDE SEQUENCE [LARGE SCALE GENOMIC DNA]</scope>
    <source>
        <strain evidence="2 3">M161</strain>
    </source>
</reference>
<keyword evidence="3" id="KW-1185">Reference proteome</keyword>
<sequence length="257" mass="29719">METFNKGFIHNFYIKMRKNMLYVFIALVALTWIARATRNVSLDLYEKVNILNVLDYFYNNHDIIQFLTLAFSLALIFTWLNLRATHHFNFKQRIVLMLSGALINEGIYMILHLSTERLMFVRWSDKTTIPYYVTDLVNFYSHFDNYYLNVVASFLVGFMMFALIILGIDIVANLLSPVKNKLAKLGCLVILVAVLMIIMMVILHSAVPALETIMHLFGFSSSRYGLDFNPISFIIATIGMLIIMTLIDYLVVKLIKK</sequence>
<feature type="transmembrane region" description="Helical" evidence="1">
    <location>
        <begin position="146"/>
        <end position="175"/>
    </location>
</feature>
<dbReference type="EMBL" id="JAJIAO010000004">
    <property type="protein sequence ID" value="MCK8624840.1"/>
    <property type="molecule type" value="Genomic_DNA"/>
</dbReference>